<dbReference type="AlphaFoldDB" id="A0A3N1CZ77"/>
<evidence type="ECO:0000313" key="1">
    <source>
        <dbReference type="EMBL" id="ROO86552.1"/>
    </source>
</evidence>
<keyword evidence="2" id="KW-1185">Reference proteome</keyword>
<proteinExistence type="predicted"/>
<reference evidence="1 2" key="1">
    <citation type="submission" date="2018-11" db="EMBL/GenBank/DDBJ databases">
        <title>Sequencing the genomes of 1000 actinobacteria strains.</title>
        <authorList>
            <person name="Klenk H.-P."/>
        </authorList>
    </citation>
    <scope>NUCLEOTIDE SEQUENCE [LARGE SCALE GENOMIC DNA]</scope>
    <source>
        <strain evidence="1 2">DSM 44254</strain>
    </source>
</reference>
<dbReference type="OrthoDB" id="3700949at2"/>
<comment type="caution">
    <text evidence="1">The sequence shown here is derived from an EMBL/GenBank/DDBJ whole genome shotgun (WGS) entry which is preliminary data.</text>
</comment>
<organism evidence="1 2">
    <name type="scientific">Actinocorallia herbida</name>
    <dbReference type="NCBI Taxonomy" id="58109"/>
    <lineage>
        <taxon>Bacteria</taxon>
        <taxon>Bacillati</taxon>
        <taxon>Actinomycetota</taxon>
        <taxon>Actinomycetes</taxon>
        <taxon>Streptosporangiales</taxon>
        <taxon>Thermomonosporaceae</taxon>
        <taxon>Actinocorallia</taxon>
    </lineage>
</organism>
<dbReference type="Proteomes" id="UP000272400">
    <property type="component" value="Unassembled WGS sequence"/>
</dbReference>
<evidence type="ECO:0000313" key="2">
    <source>
        <dbReference type="Proteomes" id="UP000272400"/>
    </source>
</evidence>
<dbReference type="EMBL" id="RJKE01000001">
    <property type="protein sequence ID" value="ROO86552.1"/>
    <property type="molecule type" value="Genomic_DNA"/>
</dbReference>
<name>A0A3N1CZ77_9ACTN</name>
<gene>
    <name evidence="1" type="ORF">EDD29_4125</name>
</gene>
<sequence length="127" mass="13750">MMDRVIDLDRAAAEIVARAAVWTEVGLGVSPVTWRDGRTAWPYRLENDRALITDPDSLGLRVHGPDGEAELVLVLYRGGWADLDLLIADEIVVEVATVETPDAFGAFLDAVMTRFLGAPSESGTITP</sequence>
<dbReference type="RefSeq" id="WP_123665940.1">
    <property type="nucleotide sequence ID" value="NZ_RJKE01000001.1"/>
</dbReference>
<protein>
    <submittedName>
        <fullName evidence="1">Uncharacterized protein</fullName>
    </submittedName>
</protein>
<accession>A0A3N1CZ77</accession>